<dbReference type="Pfam" id="PF13182">
    <property type="entry name" value="DUF4007"/>
    <property type="match status" value="1"/>
</dbReference>
<evidence type="ECO:0000259" key="1">
    <source>
        <dbReference type="Pfam" id="PF13182"/>
    </source>
</evidence>
<feature type="domain" description="DUF4007" evidence="1">
    <location>
        <begin position="12"/>
        <end position="291"/>
    </location>
</feature>
<dbReference type="RefSeq" id="WP_227709985.1">
    <property type="nucleotide sequence ID" value="NZ_JAJEQW010000005.1"/>
</dbReference>
<reference evidence="2" key="1">
    <citation type="submission" date="2021-10" db="EMBL/GenBank/DDBJ databases">
        <title>Anaerobic single-cell dispensing facilitates the cultivation of human gut bacteria.</title>
        <authorList>
            <person name="Afrizal A."/>
        </authorList>
    </citation>
    <scope>NUCLEOTIDE SEQUENCE</scope>
    <source>
        <strain evidence="2">CLA-AA-H204</strain>
    </source>
</reference>
<comment type="caution">
    <text evidence="2">The sequence shown here is derived from an EMBL/GenBank/DDBJ whole genome shotgun (WGS) entry which is preliminary data.</text>
</comment>
<dbReference type="EMBL" id="JAJEQW010000005">
    <property type="protein sequence ID" value="MCC2241969.1"/>
    <property type="molecule type" value="Genomic_DNA"/>
</dbReference>
<organism evidence="2 3">
    <name type="scientific">Roseburia amylophila</name>
    <dbReference type="NCBI Taxonomy" id="2981794"/>
    <lineage>
        <taxon>Bacteria</taxon>
        <taxon>Bacillati</taxon>
        <taxon>Bacillota</taxon>
        <taxon>Clostridia</taxon>
        <taxon>Lachnospirales</taxon>
        <taxon>Lachnospiraceae</taxon>
        <taxon>Roseburia</taxon>
    </lineage>
</organism>
<evidence type="ECO:0000313" key="2">
    <source>
        <dbReference type="EMBL" id="MCC2241969.1"/>
    </source>
</evidence>
<sequence>MGAMIKKIRLKGHETFILREGWLTKGLAAAEKDGTVFSKNSGADALGVGTNMAKAIRYWMQSAGFIGKTENRAAVKLESLGQLVYQKDPYFEDDFSYWLVHMNLVTNAEAVTSWYLFFNTLQAEEFTRTELEDYMLREYAVETGRTEIPRRSLADDCSAILRMYSRDYVEDYDPEDKSISPFAHLGLLKLDGGKYRKSQPNLNRLSPFAVWYLIEKMWEENKTNSISIASLLEDAKGPGKVLQLKRAALNEYLDKLDNYGYIRLNRTAGLDMVYKNEEKKRGPYEVAELYYEK</sequence>
<accession>A0AAW4WF52</accession>
<protein>
    <submittedName>
        <fullName evidence="2">DUF4007 family protein</fullName>
    </submittedName>
</protein>
<dbReference type="Proteomes" id="UP001198893">
    <property type="component" value="Unassembled WGS sequence"/>
</dbReference>
<dbReference type="AlphaFoldDB" id="A0AAW4WF52"/>
<evidence type="ECO:0000313" key="3">
    <source>
        <dbReference type="Proteomes" id="UP001198893"/>
    </source>
</evidence>
<name>A0AAW4WF52_9FIRM</name>
<proteinExistence type="predicted"/>
<gene>
    <name evidence="2" type="ORF">LKD47_06600</name>
</gene>
<dbReference type="InterPro" id="IPR025248">
    <property type="entry name" value="DUF4007"/>
</dbReference>